<gene>
    <name evidence="8" type="ORF">SAMN02746065_10957</name>
</gene>
<dbReference type="Gene3D" id="1.10.1060.10">
    <property type="entry name" value="Alpha-helical ferredoxin"/>
    <property type="match status" value="1"/>
</dbReference>
<dbReference type="Pfam" id="PF13183">
    <property type="entry name" value="Fer4_8"/>
    <property type="match status" value="1"/>
</dbReference>
<dbReference type="EMBL" id="FWXY01000009">
    <property type="protein sequence ID" value="SMC75279.1"/>
    <property type="molecule type" value="Genomic_DNA"/>
</dbReference>
<name>A0A1W2BQS5_9BACT</name>
<keyword evidence="4" id="KW-0249">Electron transport</keyword>
<keyword evidence="3" id="KW-0479">Metal-binding</keyword>
<keyword evidence="1" id="KW-0813">Transport</keyword>
<dbReference type="RefSeq" id="WP_084068847.1">
    <property type="nucleotide sequence ID" value="NZ_FWXY01000009.1"/>
</dbReference>
<dbReference type="GO" id="GO:0051539">
    <property type="term" value="F:4 iron, 4 sulfur cluster binding"/>
    <property type="evidence" value="ECO:0007669"/>
    <property type="project" value="UniProtKB-KW"/>
</dbReference>
<keyword evidence="5" id="KW-0408">Iron</keyword>
<proteinExistence type="predicted"/>
<feature type="domain" description="4Fe-4S ferredoxin-type" evidence="7">
    <location>
        <begin position="28"/>
        <end position="101"/>
    </location>
</feature>
<accession>A0A1W2BQS5</accession>
<dbReference type="PANTHER" id="PTHR43551:SF1">
    <property type="entry name" value="HETERODISULFIDE REDUCTASE"/>
    <property type="match status" value="1"/>
</dbReference>
<dbReference type="GO" id="GO:0046872">
    <property type="term" value="F:metal ion binding"/>
    <property type="evidence" value="ECO:0007669"/>
    <property type="project" value="UniProtKB-KW"/>
</dbReference>
<evidence type="ECO:0000256" key="2">
    <source>
        <dbReference type="ARBA" id="ARBA00022485"/>
    </source>
</evidence>
<protein>
    <submittedName>
        <fullName evidence="8">4Fe-4S dicluster domain-containing protein</fullName>
    </submittedName>
</protein>
<dbReference type="STRING" id="1121400.SAMN02746065_10957"/>
<keyword evidence="6" id="KW-0411">Iron-sulfur</keyword>
<dbReference type="PANTHER" id="PTHR43551">
    <property type="entry name" value="FUMARATE REDUCTASE IRON-SULFUR SUBUNIT"/>
    <property type="match status" value="1"/>
</dbReference>
<dbReference type="SUPFAM" id="SSF46548">
    <property type="entry name" value="alpha-helical ferredoxin"/>
    <property type="match status" value="1"/>
</dbReference>
<evidence type="ECO:0000313" key="8">
    <source>
        <dbReference type="EMBL" id="SMC75279.1"/>
    </source>
</evidence>
<dbReference type="InterPro" id="IPR017896">
    <property type="entry name" value="4Fe4S_Fe-S-bd"/>
</dbReference>
<evidence type="ECO:0000256" key="4">
    <source>
        <dbReference type="ARBA" id="ARBA00022982"/>
    </source>
</evidence>
<keyword evidence="2" id="KW-0004">4Fe-4S</keyword>
<evidence type="ECO:0000313" key="9">
    <source>
        <dbReference type="Proteomes" id="UP000192418"/>
    </source>
</evidence>
<dbReference type="InterPro" id="IPR009051">
    <property type="entry name" value="Helical_ferredxn"/>
</dbReference>
<evidence type="ECO:0000256" key="3">
    <source>
        <dbReference type="ARBA" id="ARBA00022723"/>
    </source>
</evidence>
<dbReference type="Proteomes" id="UP000192418">
    <property type="component" value="Unassembled WGS sequence"/>
</dbReference>
<organism evidence="8 9">
    <name type="scientific">Desulfocicer vacuolatum DSM 3385</name>
    <dbReference type="NCBI Taxonomy" id="1121400"/>
    <lineage>
        <taxon>Bacteria</taxon>
        <taxon>Pseudomonadati</taxon>
        <taxon>Thermodesulfobacteriota</taxon>
        <taxon>Desulfobacteria</taxon>
        <taxon>Desulfobacterales</taxon>
        <taxon>Desulfobacteraceae</taxon>
        <taxon>Desulfocicer</taxon>
    </lineage>
</organism>
<evidence type="ECO:0000256" key="6">
    <source>
        <dbReference type="ARBA" id="ARBA00023014"/>
    </source>
</evidence>
<sequence>MKETTDTVDTGKIRTTLNKNKAQISLSLKLCVHCTLCAESCFLYMHREKDPVYMPSHKFINSLGRLYKKKGNIDRKGLEEIREVVWDRCVLCTRCYCPMGIDIPGMIALTRGICRDQGVLPQFDEE</sequence>
<reference evidence="8 9" key="1">
    <citation type="submission" date="2017-04" db="EMBL/GenBank/DDBJ databases">
        <authorList>
            <person name="Afonso C.L."/>
            <person name="Miller P.J."/>
            <person name="Scott M.A."/>
            <person name="Spackman E."/>
            <person name="Goraichik I."/>
            <person name="Dimitrov K.M."/>
            <person name="Suarez D.L."/>
            <person name="Swayne D.E."/>
        </authorList>
    </citation>
    <scope>NUCLEOTIDE SEQUENCE [LARGE SCALE GENOMIC DNA]</scope>
    <source>
        <strain evidence="8 9">DSM 3385</strain>
    </source>
</reference>
<evidence type="ECO:0000256" key="5">
    <source>
        <dbReference type="ARBA" id="ARBA00023004"/>
    </source>
</evidence>
<evidence type="ECO:0000256" key="1">
    <source>
        <dbReference type="ARBA" id="ARBA00022448"/>
    </source>
</evidence>
<keyword evidence="9" id="KW-1185">Reference proteome</keyword>
<dbReference type="AlphaFoldDB" id="A0A1W2BQS5"/>
<dbReference type="OrthoDB" id="5419966at2"/>
<evidence type="ECO:0000259" key="7">
    <source>
        <dbReference type="Pfam" id="PF13183"/>
    </source>
</evidence>